<dbReference type="InterPro" id="IPR020845">
    <property type="entry name" value="AMP-binding_CS"/>
</dbReference>
<dbReference type="FunFam" id="2.30.38.10:FF:000001">
    <property type="entry name" value="Non-ribosomal peptide synthetase PvdI"/>
    <property type="match status" value="1"/>
</dbReference>
<dbReference type="NCBIfam" id="TIGR01733">
    <property type="entry name" value="AA-adenyl-dom"/>
    <property type="match status" value="1"/>
</dbReference>
<comment type="caution">
    <text evidence="6">The sequence shown here is derived from an EMBL/GenBank/DDBJ whole genome shotgun (WGS) entry which is preliminary data.</text>
</comment>
<dbReference type="InterPro" id="IPR045851">
    <property type="entry name" value="AMP-bd_C_sf"/>
</dbReference>
<evidence type="ECO:0000313" key="6">
    <source>
        <dbReference type="EMBL" id="ECC3917740.1"/>
    </source>
</evidence>
<dbReference type="GO" id="GO:0031177">
    <property type="term" value="F:phosphopantetheine binding"/>
    <property type="evidence" value="ECO:0007669"/>
    <property type="project" value="TreeGrafter"/>
</dbReference>
<protein>
    <submittedName>
        <fullName evidence="6">Amino acid adenylation domain-containing protein</fullName>
    </submittedName>
</protein>
<keyword evidence="1" id="KW-0596">Phosphopantetheine</keyword>
<proteinExistence type="predicted"/>
<evidence type="ECO:0000256" key="1">
    <source>
        <dbReference type="ARBA" id="ARBA00022450"/>
    </source>
</evidence>
<reference evidence="6" key="1">
    <citation type="submission" date="2018-08" db="EMBL/GenBank/DDBJ databases">
        <authorList>
            <person name="Ashton P.M."/>
            <person name="Dallman T."/>
            <person name="Nair S."/>
            <person name="De Pinna E."/>
            <person name="Peters T."/>
            <person name="Grant K."/>
        </authorList>
    </citation>
    <scope>NUCLEOTIDE SEQUENCE [LARGE SCALE GENOMIC DNA]</scope>
    <source>
        <strain evidence="6">294779</strain>
    </source>
</reference>
<feature type="non-terminal residue" evidence="6">
    <location>
        <position position="1"/>
    </location>
</feature>
<evidence type="ECO:0000259" key="4">
    <source>
        <dbReference type="Pfam" id="PF00501"/>
    </source>
</evidence>
<evidence type="ECO:0000256" key="3">
    <source>
        <dbReference type="ARBA" id="ARBA00022598"/>
    </source>
</evidence>
<feature type="domain" description="AMP-dependent synthetase/ligase" evidence="4">
    <location>
        <begin position="66"/>
        <end position="399"/>
    </location>
</feature>
<dbReference type="AlphaFoldDB" id="A0A5Y1YHD2"/>
<dbReference type="EMBL" id="AAIBIC010000129">
    <property type="protein sequence ID" value="ECC3917740.1"/>
    <property type="molecule type" value="Genomic_DNA"/>
</dbReference>
<gene>
    <name evidence="6" type="ORF">CTQ69_28305</name>
</gene>
<accession>A0A5Y1YHD2</accession>
<name>A0A5Y1YHD2_SALDZ</name>
<organism evidence="6">
    <name type="scientific">Salmonella diarizonae</name>
    <dbReference type="NCBI Taxonomy" id="59204"/>
    <lineage>
        <taxon>Bacteria</taxon>
        <taxon>Pseudomonadati</taxon>
        <taxon>Pseudomonadota</taxon>
        <taxon>Gammaproteobacteria</taxon>
        <taxon>Enterobacterales</taxon>
        <taxon>Enterobacteriaceae</taxon>
        <taxon>Salmonella</taxon>
    </lineage>
</organism>
<feature type="non-terminal residue" evidence="6">
    <location>
        <position position="540"/>
    </location>
</feature>
<dbReference type="InterPro" id="IPR000873">
    <property type="entry name" value="AMP-dep_synth/lig_dom"/>
</dbReference>
<keyword evidence="3" id="KW-0436">Ligase</keyword>
<dbReference type="Gene3D" id="2.30.38.10">
    <property type="entry name" value="Luciferase, Domain 3"/>
    <property type="match status" value="1"/>
</dbReference>
<evidence type="ECO:0000256" key="2">
    <source>
        <dbReference type="ARBA" id="ARBA00022553"/>
    </source>
</evidence>
<dbReference type="Pfam" id="PF13193">
    <property type="entry name" value="AMP-binding_C"/>
    <property type="match status" value="1"/>
</dbReference>
<dbReference type="GO" id="GO:0016874">
    <property type="term" value="F:ligase activity"/>
    <property type="evidence" value="ECO:0007669"/>
    <property type="project" value="UniProtKB-KW"/>
</dbReference>
<dbReference type="Proteomes" id="UP000839735">
    <property type="component" value="Unassembled WGS sequence"/>
</dbReference>
<dbReference type="GO" id="GO:0005737">
    <property type="term" value="C:cytoplasm"/>
    <property type="evidence" value="ECO:0007669"/>
    <property type="project" value="TreeGrafter"/>
</dbReference>
<dbReference type="GO" id="GO:0044550">
    <property type="term" value="P:secondary metabolite biosynthetic process"/>
    <property type="evidence" value="ECO:0007669"/>
    <property type="project" value="TreeGrafter"/>
</dbReference>
<dbReference type="Gene3D" id="3.30.300.30">
    <property type="match status" value="1"/>
</dbReference>
<dbReference type="Pfam" id="PF00501">
    <property type="entry name" value="AMP-binding"/>
    <property type="match status" value="1"/>
</dbReference>
<dbReference type="Gene3D" id="3.40.50.980">
    <property type="match status" value="2"/>
</dbReference>
<dbReference type="InterPro" id="IPR010071">
    <property type="entry name" value="AA_adenyl_dom"/>
</dbReference>
<dbReference type="PROSITE" id="PS00455">
    <property type="entry name" value="AMP_BINDING"/>
    <property type="match status" value="1"/>
</dbReference>
<dbReference type="GO" id="GO:0043041">
    <property type="term" value="P:amino acid activation for nonribosomal peptide biosynthetic process"/>
    <property type="evidence" value="ECO:0007669"/>
    <property type="project" value="TreeGrafter"/>
</dbReference>
<dbReference type="PANTHER" id="PTHR45527:SF1">
    <property type="entry name" value="FATTY ACID SYNTHASE"/>
    <property type="match status" value="1"/>
</dbReference>
<evidence type="ECO:0000259" key="5">
    <source>
        <dbReference type="Pfam" id="PF13193"/>
    </source>
</evidence>
<dbReference type="SUPFAM" id="SSF56801">
    <property type="entry name" value="Acetyl-CoA synthetase-like"/>
    <property type="match status" value="1"/>
</dbReference>
<keyword evidence="2" id="KW-0597">Phosphoprotein</keyword>
<sequence length="540" mass="58108">EFATDLFERGSVAQLAEQFLTLLEAATAQPATPVVYLPMRLPEEQAAPAAADFDISRPVWQLIELAALAHPQRTALSAGDTLLSYEALVREVDRVAGCLLAQGVTPGSVVGVYLGRTPLAIVSVVAIMKIGAIYLPLDVTYPAARLSYIVENAGCEAVIAGPEAGQAAEWFRGRLLAVEGKGLADGGPSVAVTSADALAYMIYTSGSTGKPKGVGVPHSCLSNLIQHYAYSLEVTQEDRMLGVTPFSFDISILEVFLPLVCGAELRLLGREQSRNAEELLRESAQVTLMQATPATWHLMSEAGWKGNPRLTALCGGEALTMSLARTLAARTRAAWNCYGPTETTIWSAAWRIDPSRGNVTIGEPIANTQLYVLDEHMQPVPEGIPGELYIGGSGVAAGYVNAPELTAERFIPSPFAGTGRLYRTGDRVRRGHDGLIEYIERIDFQLKINGYRVELSEIEAVLEQHPQISRSVVVPVTQGEDVRLVCYYIAAGEADEWGLYDFLKGNLPAYMVPSVYRAVEAFPLSGSGKVDRSALSAIPL</sequence>
<dbReference type="InterPro" id="IPR025110">
    <property type="entry name" value="AMP-bd_C"/>
</dbReference>
<dbReference type="PANTHER" id="PTHR45527">
    <property type="entry name" value="NONRIBOSOMAL PEPTIDE SYNTHETASE"/>
    <property type="match status" value="1"/>
</dbReference>
<feature type="domain" description="AMP-binding enzyme C-terminal" evidence="5">
    <location>
        <begin position="457"/>
        <end position="529"/>
    </location>
</feature>